<reference evidence="2" key="1">
    <citation type="submission" date="2023-03" db="EMBL/GenBank/DDBJ databases">
        <title>Lomoglobus Profundus gen. nov., sp. nov., a novel member of the phylum Verrucomicrobia, isolated from deep-marine sediment of South China Sea.</title>
        <authorList>
            <person name="Ahmad T."/>
            <person name="Ishaq S.E."/>
            <person name="Wang F."/>
        </authorList>
    </citation>
    <scope>NUCLEOTIDE SEQUENCE</scope>
    <source>
        <strain evidence="2">LMO-M01</strain>
    </source>
</reference>
<dbReference type="CDD" id="cd10917">
    <property type="entry name" value="CE4_NodB_like_6s_7s"/>
    <property type="match status" value="1"/>
</dbReference>
<dbReference type="Gene3D" id="3.20.20.370">
    <property type="entry name" value="Glycoside hydrolase/deacetylase"/>
    <property type="match status" value="1"/>
</dbReference>
<dbReference type="SUPFAM" id="SSF88713">
    <property type="entry name" value="Glycoside hydrolase/deacetylase"/>
    <property type="match status" value="1"/>
</dbReference>
<evidence type="ECO:0000259" key="1">
    <source>
        <dbReference type="PROSITE" id="PS51677"/>
    </source>
</evidence>
<dbReference type="InterPro" id="IPR050248">
    <property type="entry name" value="Polysacc_deacetylase_ArnD"/>
</dbReference>
<accession>A0AAE9ZX19</accession>
<dbReference type="Pfam" id="PF01522">
    <property type="entry name" value="Polysacc_deac_1"/>
    <property type="match status" value="1"/>
</dbReference>
<evidence type="ECO:0000313" key="2">
    <source>
        <dbReference type="EMBL" id="WED64465.1"/>
    </source>
</evidence>
<dbReference type="Proteomes" id="UP001218638">
    <property type="component" value="Chromosome"/>
</dbReference>
<dbReference type="PANTHER" id="PTHR10587:SF137">
    <property type="entry name" value="4-DEOXY-4-FORMAMIDO-L-ARABINOSE-PHOSPHOUNDECAPRENOL DEFORMYLASE ARND-RELATED"/>
    <property type="match status" value="1"/>
</dbReference>
<dbReference type="PANTHER" id="PTHR10587">
    <property type="entry name" value="GLYCOSYL TRANSFERASE-RELATED"/>
    <property type="match status" value="1"/>
</dbReference>
<dbReference type="GO" id="GO:0016810">
    <property type="term" value="F:hydrolase activity, acting on carbon-nitrogen (but not peptide) bonds"/>
    <property type="evidence" value="ECO:0007669"/>
    <property type="project" value="InterPro"/>
</dbReference>
<sequence length="253" mass="28153">MRSSFLWAILLTKLAGVVGWWVMPPGVAAVLFFGPDFAVVYQLLVPSSQQLCQVVRRFETSRREIWLTIDDGPDSEDTPRILDLLDQHGARATFFMIGARAERYPGLVAEVVRRGHDVGCHTYSHPVGTFWCAGPRETERQIVDGLRALGAAAAAARTFRAPVGIKSLFLARVLERHDLRCVGWDVRAFDARARHPDPVAVRVLRRVRPGAIILMHEGPQMFPATRVNALALVLKGLRDQGYACVVPPAAKWR</sequence>
<name>A0AAE9ZX19_9BACT</name>
<feature type="domain" description="NodB homology" evidence="1">
    <location>
        <begin position="63"/>
        <end position="245"/>
    </location>
</feature>
<protein>
    <submittedName>
        <fullName evidence="2">Polysaccharide deacetylase family protein</fullName>
    </submittedName>
</protein>
<dbReference type="PROSITE" id="PS51677">
    <property type="entry name" value="NODB"/>
    <property type="match status" value="1"/>
</dbReference>
<evidence type="ECO:0000313" key="3">
    <source>
        <dbReference type="Proteomes" id="UP001218638"/>
    </source>
</evidence>
<dbReference type="GO" id="GO:0005975">
    <property type="term" value="P:carbohydrate metabolic process"/>
    <property type="evidence" value="ECO:0007669"/>
    <property type="project" value="InterPro"/>
</dbReference>
<keyword evidence="3" id="KW-1185">Reference proteome</keyword>
<proteinExistence type="predicted"/>
<dbReference type="RefSeq" id="WP_330930902.1">
    <property type="nucleotide sequence ID" value="NZ_CP119075.1"/>
</dbReference>
<gene>
    <name evidence="2" type="ORF">PXH66_19165</name>
</gene>
<dbReference type="AlphaFoldDB" id="A0AAE9ZX19"/>
<dbReference type="InterPro" id="IPR011330">
    <property type="entry name" value="Glyco_hydro/deAcase_b/a-brl"/>
</dbReference>
<dbReference type="EMBL" id="CP119075">
    <property type="protein sequence ID" value="WED64465.1"/>
    <property type="molecule type" value="Genomic_DNA"/>
</dbReference>
<dbReference type="InterPro" id="IPR002509">
    <property type="entry name" value="NODB_dom"/>
</dbReference>
<dbReference type="KEGG" id="slom:PXH66_19165"/>
<organism evidence="2 3">
    <name type="scientific">Synoicihabitans lomoniglobus</name>
    <dbReference type="NCBI Taxonomy" id="2909285"/>
    <lineage>
        <taxon>Bacteria</taxon>
        <taxon>Pseudomonadati</taxon>
        <taxon>Verrucomicrobiota</taxon>
        <taxon>Opitutia</taxon>
        <taxon>Opitutales</taxon>
        <taxon>Opitutaceae</taxon>
        <taxon>Synoicihabitans</taxon>
    </lineage>
</organism>